<dbReference type="Pfam" id="PF14637">
    <property type="entry name" value="FNIP_M"/>
    <property type="match status" value="1"/>
</dbReference>
<feature type="compositionally biased region" description="Basic and acidic residues" evidence="7">
    <location>
        <begin position="720"/>
        <end position="730"/>
    </location>
</feature>
<feature type="region of interest" description="Disordered" evidence="7">
    <location>
        <begin position="697"/>
        <end position="746"/>
    </location>
</feature>
<name>A0A6J2I6S4_9PASS</name>
<evidence type="ECO:0000256" key="1">
    <source>
        <dbReference type="ARBA" id="ARBA00004496"/>
    </source>
</evidence>
<dbReference type="AlphaFoldDB" id="A0A6J2I6S4"/>
<feature type="compositionally biased region" description="Polar residues" evidence="7">
    <location>
        <begin position="225"/>
        <end position="242"/>
    </location>
</feature>
<dbReference type="RefSeq" id="XP_027595322.2">
    <property type="nucleotide sequence ID" value="XM_027739521.2"/>
</dbReference>
<comment type="similarity">
    <text evidence="3">Belongs to the FNIP family.</text>
</comment>
<evidence type="ECO:0000256" key="6">
    <source>
        <dbReference type="ARBA" id="ARBA00023228"/>
    </source>
</evidence>
<reference evidence="10" key="1">
    <citation type="submission" date="2025-08" db="UniProtKB">
        <authorList>
            <consortium name="RefSeq"/>
        </authorList>
    </citation>
    <scope>IDENTIFICATION</scope>
    <source>
        <tissue evidence="10">Muscle</tissue>
    </source>
</reference>
<dbReference type="GeneID" id="113997568"/>
<dbReference type="CTD" id="57600"/>
<dbReference type="InterPro" id="IPR037545">
    <property type="entry name" value="DENN_FNIP1/2"/>
</dbReference>
<keyword evidence="9" id="KW-1185">Reference proteome</keyword>
<dbReference type="PANTHER" id="PTHR21634:SF11">
    <property type="entry name" value="FOLLICULIN-INTERACTING PROTEIN 2"/>
    <property type="match status" value="1"/>
</dbReference>
<keyword evidence="5" id="KW-0472">Membrane</keyword>
<feature type="region of interest" description="Disordered" evidence="7">
    <location>
        <begin position="625"/>
        <end position="647"/>
    </location>
</feature>
<evidence type="ECO:0000256" key="7">
    <source>
        <dbReference type="SAM" id="MobiDB-lite"/>
    </source>
</evidence>
<evidence type="ECO:0000256" key="5">
    <source>
        <dbReference type="ARBA" id="ARBA00023136"/>
    </source>
</evidence>
<dbReference type="InterPro" id="IPR028086">
    <property type="entry name" value="FNIP_C_dom"/>
</dbReference>
<dbReference type="GO" id="GO:0051087">
    <property type="term" value="F:protein-folding chaperone binding"/>
    <property type="evidence" value="ECO:0007669"/>
    <property type="project" value="TreeGrafter"/>
</dbReference>
<comment type="subcellular location">
    <subcellularLocation>
        <location evidence="1">Cytoplasm</location>
    </subcellularLocation>
    <subcellularLocation>
        <location evidence="2">Lysosome membrane</location>
    </subcellularLocation>
</comment>
<evidence type="ECO:0000313" key="10">
    <source>
        <dbReference type="RefSeq" id="XP_027595322.2"/>
    </source>
</evidence>
<feature type="region of interest" description="Disordered" evidence="7">
    <location>
        <begin position="225"/>
        <end position="259"/>
    </location>
</feature>
<dbReference type="InterPro" id="IPR028085">
    <property type="entry name" value="FNIP_mid_dom"/>
</dbReference>
<keyword evidence="4" id="KW-0963">Cytoplasm</keyword>
<dbReference type="PROSITE" id="PS51836">
    <property type="entry name" value="DENN_FNIP12"/>
    <property type="match status" value="1"/>
</dbReference>
<sequence>MCGGTPKATNGTGGQIERGRNNNDVLLGNNLSCTKLDERSRKSLRDQCVSCASKVTRLLQNSWSSSEFDLNEIRLIVYQDCERRGRQVLFDSKAVRKIDETVVQKMADEASVKTCAKNCQASNGNNNISSHSPTISCIQNIKEQIPKYQYTRPASDVNMLGEMMFGSVAMSYKGSTLKIHYIRSPPQLMISKVFSARVGSFSGSNNNLQDSFEYINQDPSLGKLSSNQNGLGTCRSGSNLAHSTPVDMPSRGQNEDRDSGIARSASLSSLLVTPFPSPSSSSSSSSSYQRRWLRSQTTSLENGIIPRWSTEEMFSMADENCSSNPAMVRRKKIAISIIFSLPEKEEAQRNFQDFFFSHFPLFESHMNKLKYAIEKAMISCRKIAESSQRVQVYISRVMDALGEFRVTIWNLYSVPRIAEPVWLNMMSSTLEKNQLCQRFLKEFTFLIEQINKNQFFAALLTAVLTYHLAWVPTVMPVDHPPIKAFSEKRTSQSVNMLAKSHPYNPLWAQLGDLYGAIGSPVRLTRTVIVGKRKELVQRLLYVLTYFIRCSELQENQLTWSESAGEGEQVLNGSKITTALEKGEVEESDYVVVTVKNEPALVPPILPPKNDGSKNNSTVEWVHDPESTHAVPISSKEKKEAIGKASQSSEASVDCLTSSFCKGAADGRKRTVADTGIVSYHSEELSKLEDLMDVKKNKNQNERKAENQFSSRSSALPCPERSGHRSSHLEKVTFQIGSSASPESDLETCRREMEENLKAFRKNTEVIHCASSSTSLAMDASQNQEDSCEAAFIPFSKHNVCYAQIPPCEEKESTLSQHMESKGTEMNLKNAISSELLLPTDNTETVKLPNNKENRTLCSGNLQNYSSDCVEADSAVKQDSPKVGAKDVPYGDAGRKTSFRVEGDIPRNESSDSALGASDEEGDCCIPDEVHCDNVSKRLEEFAEVELPLPRSNTISSQCVKNFGRSLLGGYCHTYIPDLVLHGINNDEKLKQCLLADLLHAMHHPVLDEPIAEAVCIIADTDKWNVQVATSQRKMMDSMKLGKDVLVSSQVSSLLQSILQLYKLNVPADFCIMHLEDRLQEMYLKSKMLSEYLRGHTRVHVKELGIVLGIESNDLPLLAAIASTHSPYVAQILL</sequence>
<organism evidence="9 10">
    <name type="scientific">Pipra filicauda</name>
    <name type="common">Wire-tailed manakin</name>
    <dbReference type="NCBI Taxonomy" id="649802"/>
    <lineage>
        <taxon>Eukaryota</taxon>
        <taxon>Metazoa</taxon>
        <taxon>Chordata</taxon>
        <taxon>Craniata</taxon>
        <taxon>Vertebrata</taxon>
        <taxon>Euteleostomi</taxon>
        <taxon>Archelosauria</taxon>
        <taxon>Archosauria</taxon>
        <taxon>Dinosauria</taxon>
        <taxon>Saurischia</taxon>
        <taxon>Theropoda</taxon>
        <taxon>Coelurosauria</taxon>
        <taxon>Aves</taxon>
        <taxon>Neognathae</taxon>
        <taxon>Neoaves</taxon>
        <taxon>Telluraves</taxon>
        <taxon>Australaves</taxon>
        <taxon>Passeriformes</taxon>
        <taxon>Pipridae</taxon>
        <taxon>Pipra</taxon>
    </lineage>
</organism>
<feature type="domain" description="UDENN FNIP1/2-type" evidence="8">
    <location>
        <begin position="68"/>
        <end position="1124"/>
    </location>
</feature>
<dbReference type="Pfam" id="PF14638">
    <property type="entry name" value="FNIP_C"/>
    <property type="match status" value="1"/>
</dbReference>
<dbReference type="InterPro" id="IPR028084">
    <property type="entry name" value="FNIP_N_dom"/>
</dbReference>
<evidence type="ECO:0000256" key="4">
    <source>
        <dbReference type="ARBA" id="ARBA00022490"/>
    </source>
</evidence>
<gene>
    <name evidence="10" type="primary">FNIP2</name>
</gene>
<evidence type="ECO:0000256" key="2">
    <source>
        <dbReference type="ARBA" id="ARBA00004656"/>
    </source>
</evidence>
<dbReference type="Proteomes" id="UP000504627">
    <property type="component" value="Unplaced"/>
</dbReference>
<dbReference type="PRINTS" id="PR02073">
    <property type="entry name" value="FOLLICULNIP1"/>
</dbReference>
<proteinExistence type="inferred from homology"/>
<dbReference type="GO" id="GO:0005765">
    <property type="term" value="C:lysosomal membrane"/>
    <property type="evidence" value="ECO:0007669"/>
    <property type="project" value="UniProtKB-SubCell"/>
</dbReference>
<protein>
    <submittedName>
        <fullName evidence="10">Folliculin-interacting protein 2 isoform X2</fullName>
    </submittedName>
</protein>
<dbReference type="Pfam" id="PF14636">
    <property type="entry name" value="FNIP_N"/>
    <property type="match status" value="1"/>
</dbReference>
<dbReference type="PANTHER" id="PTHR21634">
    <property type="entry name" value="RE13835P"/>
    <property type="match status" value="1"/>
</dbReference>
<keyword evidence="6" id="KW-0458">Lysosome</keyword>
<accession>A0A6J2I6S4</accession>
<feature type="region of interest" description="Disordered" evidence="7">
    <location>
        <begin position="1"/>
        <end position="21"/>
    </location>
</feature>
<evidence type="ECO:0000313" key="9">
    <source>
        <dbReference type="Proteomes" id="UP000504627"/>
    </source>
</evidence>
<evidence type="ECO:0000256" key="3">
    <source>
        <dbReference type="ARBA" id="ARBA00007541"/>
    </source>
</evidence>
<evidence type="ECO:0000259" key="8">
    <source>
        <dbReference type="PROSITE" id="PS51836"/>
    </source>
</evidence>
<dbReference type="GO" id="GO:0042030">
    <property type="term" value="F:ATPase inhibitor activity"/>
    <property type="evidence" value="ECO:0007669"/>
    <property type="project" value="TreeGrafter"/>
</dbReference>
<dbReference type="InterPro" id="IPR026156">
    <property type="entry name" value="FNIP_fam"/>
</dbReference>